<dbReference type="PANTHER" id="PTHR26379">
    <property type="entry name" value="BTB/POZ AND MATH DOMAIN-CONTAINING PROTEIN 1"/>
    <property type="match status" value="1"/>
</dbReference>
<name>A0A5J9T0T9_9POAL</name>
<comment type="pathway">
    <text evidence="1">Protein modification; protein ubiquitination.</text>
</comment>
<dbReference type="GO" id="GO:0016567">
    <property type="term" value="P:protein ubiquitination"/>
    <property type="evidence" value="ECO:0007669"/>
    <property type="project" value="InterPro"/>
</dbReference>
<dbReference type="Gene3D" id="3.30.710.10">
    <property type="entry name" value="Potassium Channel Kv1.1, Chain A"/>
    <property type="match status" value="1"/>
</dbReference>
<dbReference type="PANTHER" id="PTHR26379:SF446">
    <property type="entry name" value="BTB_POZ AND MATH DOMAIN-CONTAINING PROTEIN 1"/>
    <property type="match status" value="1"/>
</dbReference>
<feature type="domain" description="BTB" evidence="2">
    <location>
        <begin position="8"/>
        <end position="71"/>
    </location>
</feature>
<evidence type="ECO:0000259" key="2">
    <source>
        <dbReference type="PROSITE" id="PS50097"/>
    </source>
</evidence>
<evidence type="ECO:0000256" key="1">
    <source>
        <dbReference type="ARBA" id="ARBA00004906"/>
    </source>
</evidence>
<sequence>MLDRGDGSDVSFVVDEETFPAHRPCSPMFRAQLHGSMADATMPSITLHDINAATFKAMLRFIYTDDLPAGDHELGAMESLLDLLVVADWYALDRLKFVCQQDMGWRVRNFHKAALTDGFLELVQKFPSVLAELRQKFGA</sequence>
<dbReference type="Pfam" id="PF00651">
    <property type="entry name" value="BTB"/>
    <property type="match status" value="1"/>
</dbReference>
<accession>A0A5J9T0T9</accession>
<evidence type="ECO:0000313" key="3">
    <source>
        <dbReference type="EMBL" id="TVU04979.1"/>
    </source>
</evidence>
<dbReference type="Proteomes" id="UP000324897">
    <property type="component" value="Unassembled WGS sequence"/>
</dbReference>
<dbReference type="Gramene" id="TVU04979">
    <property type="protein sequence ID" value="TVU04979"/>
    <property type="gene ID" value="EJB05_48126"/>
</dbReference>
<organism evidence="3 4">
    <name type="scientific">Eragrostis curvula</name>
    <name type="common">weeping love grass</name>
    <dbReference type="NCBI Taxonomy" id="38414"/>
    <lineage>
        <taxon>Eukaryota</taxon>
        <taxon>Viridiplantae</taxon>
        <taxon>Streptophyta</taxon>
        <taxon>Embryophyta</taxon>
        <taxon>Tracheophyta</taxon>
        <taxon>Spermatophyta</taxon>
        <taxon>Magnoliopsida</taxon>
        <taxon>Liliopsida</taxon>
        <taxon>Poales</taxon>
        <taxon>Poaceae</taxon>
        <taxon>PACMAD clade</taxon>
        <taxon>Chloridoideae</taxon>
        <taxon>Eragrostideae</taxon>
        <taxon>Eragrostidinae</taxon>
        <taxon>Eragrostis</taxon>
    </lineage>
</organism>
<protein>
    <recommendedName>
        <fullName evidence="2">BTB domain-containing protein</fullName>
    </recommendedName>
</protein>
<proteinExistence type="predicted"/>
<dbReference type="InterPro" id="IPR011333">
    <property type="entry name" value="SKP1/BTB/POZ_sf"/>
</dbReference>
<dbReference type="AlphaFoldDB" id="A0A5J9T0T9"/>
<dbReference type="EMBL" id="RWGY01000051">
    <property type="protein sequence ID" value="TVU04979.1"/>
    <property type="molecule type" value="Genomic_DNA"/>
</dbReference>
<evidence type="ECO:0000313" key="4">
    <source>
        <dbReference type="Proteomes" id="UP000324897"/>
    </source>
</evidence>
<feature type="non-terminal residue" evidence="3">
    <location>
        <position position="1"/>
    </location>
</feature>
<dbReference type="OrthoDB" id="413675at2759"/>
<dbReference type="InterPro" id="IPR045005">
    <property type="entry name" value="BPM1-6"/>
</dbReference>
<dbReference type="SMART" id="SM00225">
    <property type="entry name" value="BTB"/>
    <property type="match status" value="1"/>
</dbReference>
<dbReference type="PROSITE" id="PS50097">
    <property type="entry name" value="BTB"/>
    <property type="match status" value="1"/>
</dbReference>
<keyword evidence="4" id="KW-1185">Reference proteome</keyword>
<dbReference type="InterPro" id="IPR000210">
    <property type="entry name" value="BTB/POZ_dom"/>
</dbReference>
<gene>
    <name evidence="3" type="ORF">EJB05_48126</name>
</gene>
<dbReference type="SUPFAM" id="SSF54695">
    <property type="entry name" value="POZ domain"/>
    <property type="match status" value="1"/>
</dbReference>
<comment type="caution">
    <text evidence="3">The sequence shown here is derived from an EMBL/GenBank/DDBJ whole genome shotgun (WGS) entry which is preliminary data.</text>
</comment>
<reference evidence="3 4" key="1">
    <citation type="journal article" date="2019" name="Sci. Rep.">
        <title>A high-quality genome of Eragrostis curvula grass provides insights into Poaceae evolution and supports new strategies to enhance forage quality.</title>
        <authorList>
            <person name="Carballo J."/>
            <person name="Santos B.A.C.M."/>
            <person name="Zappacosta D."/>
            <person name="Garbus I."/>
            <person name="Selva J.P."/>
            <person name="Gallo C.A."/>
            <person name="Diaz A."/>
            <person name="Albertini E."/>
            <person name="Caccamo M."/>
            <person name="Echenique V."/>
        </authorList>
    </citation>
    <scope>NUCLEOTIDE SEQUENCE [LARGE SCALE GENOMIC DNA]</scope>
    <source>
        <strain evidence="4">cv. Victoria</strain>
        <tissue evidence="3">Leaf</tissue>
    </source>
</reference>